<feature type="transmembrane region" description="Helical" evidence="6">
    <location>
        <begin position="325"/>
        <end position="350"/>
    </location>
</feature>
<dbReference type="PANTHER" id="PTHR43243">
    <property type="entry name" value="INNER MEMBRANE TRANSPORTER YGJI-RELATED"/>
    <property type="match status" value="1"/>
</dbReference>
<dbReference type="GeneID" id="19201104"/>
<dbReference type="KEGG" id="cput:CONPUDRAFT_137926"/>
<organism evidence="7 8">
    <name type="scientific">Coniophora puteana (strain RWD-64-598)</name>
    <name type="common">Brown rot fungus</name>
    <dbReference type="NCBI Taxonomy" id="741705"/>
    <lineage>
        <taxon>Eukaryota</taxon>
        <taxon>Fungi</taxon>
        <taxon>Dikarya</taxon>
        <taxon>Basidiomycota</taxon>
        <taxon>Agaricomycotina</taxon>
        <taxon>Agaricomycetes</taxon>
        <taxon>Agaricomycetidae</taxon>
        <taxon>Boletales</taxon>
        <taxon>Coniophorineae</taxon>
        <taxon>Coniophoraceae</taxon>
        <taxon>Coniophora</taxon>
    </lineage>
</organism>
<evidence type="ECO:0000256" key="6">
    <source>
        <dbReference type="SAM" id="Phobius"/>
    </source>
</evidence>
<evidence type="ECO:0000256" key="2">
    <source>
        <dbReference type="ARBA" id="ARBA00022448"/>
    </source>
</evidence>
<feature type="transmembrane region" description="Helical" evidence="6">
    <location>
        <begin position="121"/>
        <end position="143"/>
    </location>
</feature>
<dbReference type="PANTHER" id="PTHR43243:SF4">
    <property type="entry name" value="CATIONIC AMINO ACID TRANSPORTER 4"/>
    <property type="match status" value="1"/>
</dbReference>
<evidence type="ECO:0000256" key="3">
    <source>
        <dbReference type="ARBA" id="ARBA00022692"/>
    </source>
</evidence>
<protein>
    <submittedName>
        <fullName evidence="7">AAAP amino acid permease</fullName>
    </submittedName>
</protein>
<keyword evidence="8" id="KW-1185">Reference proteome</keyword>
<dbReference type="InterPro" id="IPR002293">
    <property type="entry name" value="AA/rel_permease1"/>
</dbReference>
<feature type="transmembrane region" description="Helical" evidence="6">
    <location>
        <begin position="400"/>
        <end position="421"/>
    </location>
</feature>
<dbReference type="OrthoDB" id="1718410at2759"/>
<dbReference type="RefSeq" id="XP_007770021.1">
    <property type="nucleotide sequence ID" value="XM_007771831.1"/>
</dbReference>
<dbReference type="Gene3D" id="1.20.1740.10">
    <property type="entry name" value="Amino acid/polyamine transporter I"/>
    <property type="match status" value="1"/>
</dbReference>
<evidence type="ECO:0000256" key="1">
    <source>
        <dbReference type="ARBA" id="ARBA00004141"/>
    </source>
</evidence>
<dbReference type="GO" id="GO:0015171">
    <property type="term" value="F:amino acid transmembrane transporter activity"/>
    <property type="evidence" value="ECO:0007669"/>
    <property type="project" value="TreeGrafter"/>
</dbReference>
<dbReference type="OMA" id="IDFVHVC"/>
<feature type="transmembrane region" description="Helical" evidence="6">
    <location>
        <begin position="64"/>
        <end position="93"/>
    </location>
</feature>
<gene>
    <name evidence="7" type="ORF">CONPUDRAFT_137926</name>
</gene>
<feature type="transmembrane region" description="Helical" evidence="6">
    <location>
        <begin position="274"/>
        <end position="294"/>
    </location>
</feature>
<feature type="transmembrane region" description="Helical" evidence="6">
    <location>
        <begin position="433"/>
        <end position="452"/>
    </location>
</feature>
<comment type="caution">
    <text evidence="7">The sequence shown here is derived from an EMBL/GenBank/DDBJ whole genome shotgun (WGS) entry which is preliminary data.</text>
</comment>
<sequence>MDCDPATTCQASFNELAFEFAGWGSVTSVKLDKELSAAEPNKIDPLMGPFVASALAGNDLLGGVFYTIPAVLAVSGAYSVISLSIATLIPFLWRPMMEELGSALPISGGSYAYLLNVSTKFLALISAALLLLDFAATAVVSAATASSYLDDAITMSGSRSAPFPIFVGALLILALFMLVSLCGARESARVASGVLVFHLVTMIVLIIVSAVAWGHSGNGVLAANWHAGSHNGHSIAKAIWDGVCIGMLGLTGFECTPSYISKIKRGDFPRVLRNLHYPAIVLNVGTILVVLGLLPLHVALDSNTGGQHVLSTLGQRAGGKWLRTWVVIDAIVVLCGGVLTGILSAVDLFMELAHDRVLPHFFARTLPVTQSPYIAVVIFVAFSVALYASSGANSEIISDMFSVVWLAVMALFPISLILLKFNRPRLPREPDTSIWHIFFSLSLAIAIIVGNILIKPVVIGYFAAYFVALVLFFAGTHNKSRVLKCVYWVYDQTPIMHPDRMWGRALGSRRHRRRDPQVNMQELDPGKPCIDERMVRAIMKLRRQPVCVLVKSDEMNHLIQMVFYVRKNEDTSMLKFVHFYGDDRESIPSELEANIRIIDEAFPEMTIDLVLVEGNFSPRNLDALSQKLDVPRSLMFISCPGKDAQWRTEELGRIIGI</sequence>
<dbReference type="Pfam" id="PF13520">
    <property type="entry name" value="AA_permease_2"/>
    <property type="match status" value="1"/>
</dbReference>
<evidence type="ECO:0000313" key="7">
    <source>
        <dbReference type="EMBL" id="EIW79641.1"/>
    </source>
</evidence>
<accession>A0A5M3MM31</accession>
<keyword evidence="2" id="KW-0813">Transport</keyword>
<dbReference type="GO" id="GO:0016020">
    <property type="term" value="C:membrane"/>
    <property type="evidence" value="ECO:0007669"/>
    <property type="project" value="UniProtKB-SubCell"/>
</dbReference>
<feature type="transmembrane region" description="Helical" evidence="6">
    <location>
        <begin position="194"/>
        <end position="214"/>
    </location>
</feature>
<feature type="transmembrane region" description="Helical" evidence="6">
    <location>
        <begin position="234"/>
        <end position="253"/>
    </location>
</feature>
<feature type="transmembrane region" description="Helical" evidence="6">
    <location>
        <begin position="371"/>
        <end position="388"/>
    </location>
</feature>
<keyword evidence="3 6" id="KW-0812">Transmembrane</keyword>
<proteinExistence type="predicted"/>
<evidence type="ECO:0000313" key="8">
    <source>
        <dbReference type="Proteomes" id="UP000053558"/>
    </source>
</evidence>
<name>A0A5M3MM31_CONPW</name>
<dbReference type="AlphaFoldDB" id="A0A5M3MM31"/>
<dbReference type="EMBL" id="JH711580">
    <property type="protein sequence ID" value="EIW79641.1"/>
    <property type="molecule type" value="Genomic_DNA"/>
</dbReference>
<evidence type="ECO:0000256" key="5">
    <source>
        <dbReference type="ARBA" id="ARBA00023136"/>
    </source>
</evidence>
<keyword evidence="4 6" id="KW-1133">Transmembrane helix</keyword>
<dbReference type="Proteomes" id="UP000053558">
    <property type="component" value="Unassembled WGS sequence"/>
</dbReference>
<comment type="subcellular location">
    <subcellularLocation>
        <location evidence="1">Membrane</location>
        <topology evidence="1">Multi-pass membrane protein</topology>
    </subcellularLocation>
</comment>
<feature type="transmembrane region" description="Helical" evidence="6">
    <location>
        <begin position="458"/>
        <end position="474"/>
    </location>
</feature>
<keyword evidence="5 6" id="KW-0472">Membrane</keyword>
<evidence type="ECO:0000256" key="4">
    <source>
        <dbReference type="ARBA" id="ARBA00022989"/>
    </source>
</evidence>
<feature type="transmembrane region" description="Helical" evidence="6">
    <location>
        <begin position="163"/>
        <end position="182"/>
    </location>
</feature>
<reference evidence="8" key="1">
    <citation type="journal article" date="2012" name="Science">
        <title>The Paleozoic origin of enzymatic lignin decomposition reconstructed from 31 fungal genomes.</title>
        <authorList>
            <person name="Floudas D."/>
            <person name="Binder M."/>
            <person name="Riley R."/>
            <person name="Barry K."/>
            <person name="Blanchette R.A."/>
            <person name="Henrissat B."/>
            <person name="Martinez A.T."/>
            <person name="Otillar R."/>
            <person name="Spatafora J.W."/>
            <person name="Yadav J.S."/>
            <person name="Aerts A."/>
            <person name="Benoit I."/>
            <person name="Boyd A."/>
            <person name="Carlson A."/>
            <person name="Copeland A."/>
            <person name="Coutinho P.M."/>
            <person name="de Vries R.P."/>
            <person name="Ferreira P."/>
            <person name="Findley K."/>
            <person name="Foster B."/>
            <person name="Gaskell J."/>
            <person name="Glotzer D."/>
            <person name="Gorecki P."/>
            <person name="Heitman J."/>
            <person name="Hesse C."/>
            <person name="Hori C."/>
            <person name="Igarashi K."/>
            <person name="Jurgens J.A."/>
            <person name="Kallen N."/>
            <person name="Kersten P."/>
            <person name="Kohler A."/>
            <person name="Kuees U."/>
            <person name="Kumar T.K.A."/>
            <person name="Kuo A."/>
            <person name="LaButti K."/>
            <person name="Larrondo L.F."/>
            <person name="Lindquist E."/>
            <person name="Ling A."/>
            <person name="Lombard V."/>
            <person name="Lucas S."/>
            <person name="Lundell T."/>
            <person name="Martin R."/>
            <person name="McLaughlin D.J."/>
            <person name="Morgenstern I."/>
            <person name="Morin E."/>
            <person name="Murat C."/>
            <person name="Nagy L.G."/>
            <person name="Nolan M."/>
            <person name="Ohm R.A."/>
            <person name="Patyshakuliyeva A."/>
            <person name="Rokas A."/>
            <person name="Ruiz-Duenas F.J."/>
            <person name="Sabat G."/>
            <person name="Salamov A."/>
            <person name="Samejima M."/>
            <person name="Schmutz J."/>
            <person name="Slot J.C."/>
            <person name="St John F."/>
            <person name="Stenlid J."/>
            <person name="Sun H."/>
            <person name="Sun S."/>
            <person name="Syed K."/>
            <person name="Tsang A."/>
            <person name="Wiebenga A."/>
            <person name="Young D."/>
            <person name="Pisabarro A."/>
            <person name="Eastwood D.C."/>
            <person name="Martin F."/>
            <person name="Cullen D."/>
            <person name="Grigoriev I.V."/>
            <person name="Hibbett D.S."/>
        </authorList>
    </citation>
    <scope>NUCLEOTIDE SEQUENCE [LARGE SCALE GENOMIC DNA]</scope>
    <source>
        <strain evidence="8">RWD-64-598 SS2</strain>
    </source>
</reference>